<evidence type="ECO:0000256" key="1">
    <source>
        <dbReference type="SAM" id="MobiDB-lite"/>
    </source>
</evidence>
<evidence type="ECO:0000256" key="2">
    <source>
        <dbReference type="SAM" id="Phobius"/>
    </source>
</evidence>
<evidence type="ECO:0000313" key="3">
    <source>
        <dbReference type="EMBL" id="KAK6632222.1"/>
    </source>
</evidence>
<keyword evidence="2" id="KW-0472">Membrane</keyword>
<feature type="region of interest" description="Disordered" evidence="1">
    <location>
        <begin position="80"/>
        <end position="157"/>
    </location>
</feature>
<keyword evidence="2" id="KW-1133">Transmembrane helix</keyword>
<gene>
    <name evidence="3" type="ORF">RUM44_007253</name>
</gene>
<dbReference type="EMBL" id="JAWJWF010000005">
    <property type="protein sequence ID" value="KAK6632222.1"/>
    <property type="molecule type" value="Genomic_DNA"/>
</dbReference>
<protein>
    <submittedName>
        <fullName evidence="3">Uncharacterized protein</fullName>
    </submittedName>
</protein>
<sequence>MWTTTLLSMMHHEPVPMTTLISIAAGCLVIFLFCVFVAIYVVRREKCCFARRGDFRPTDLESEKSDLNSEIGRKQQPSVIVGTGPVTAPTDTMYNPSPGRRPHMITAHVGGSPEAMKRRDGKSSRKLKKQTTLTTSCGSIEKSPTGSASTTLASTPGTTTTTAFLPLDYHNLNKQRQQTGKSDFKVRGNTDCYYYSCMIETGGSGSQQRSKRLSDFSPDRHSFSKAVTSFKNSSLMKSVRSESRRNESDYFENPQRTLDHSITQKLFDDMGNIAGSNENNVSYYANQGANFNKVDKGRGAPFTGDEGQTYADGTYKGSYQDRENDFLCDDIGHYKSNRRVAPIYMQNPYEPNSIDRMEI</sequence>
<keyword evidence="2" id="KW-0812">Transmembrane</keyword>
<proteinExistence type="predicted"/>
<organism evidence="3 4">
    <name type="scientific">Polyplax serrata</name>
    <name type="common">Common mouse louse</name>
    <dbReference type="NCBI Taxonomy" id="468196"/>
    <lineage>
        <taxon>Eukaryota</taxon>
        <taxon>Metazoa</taxon>
        <taxon>Ecdysozoa</taxon>
        <taxon>Arthropoda</taxon>
        <taxon>Hexapoda</taxon>
        <taxon>Insecta</taxon>
        <taxon>Pterygota</taxon>
        <taxon>Neoptera</taxon>
        <taxon>Paraneoptera</taxon>
        <taxon>Psocodea</taxon>
        <taxon>Troctomorpha</taxon>
        <taxon>Phthiraptera</taxon>
        <taxon>Anoplura</taxon>
        <taxon>Polyplacidae</taxon>
        <taxon>Polyplax</taxon>
    </lineage>
</organism>
<evidence type="ECO:0000313" key="4">
    <source>
        <dbReference type="Proteomes" id="UP001359485"/>
    </source>
</evidence>
<comment type="caution">
    <text evidence="3">The sequence shown here is derived from an EMBL/GenBank/DDBJ whole genome shotgun (WGS) entry which is preliminary data.</text>
</comment>
<accession>A0ABR1B0Y9</accession>
<feature type="transmembrane region" description="Helical" evidence="2">
    <location>
        <begin position="20"/>
        <end position="42"/>
    </location>
</feature>
<keyword evidence="4" id="KW-1185">Reference proteome</keyword>
<name>A0ABR1B0Y9_POLSC</name>
<dbReference type="Proteomes" id="UP001359485">
    <property type="component" value="Unassembled WGS sequence"/>
</dbReference>
<reference evidence="3 4" key="1">
    <citation type="submission" date="2023-09" db="EMBL/GenBank/DDBJ databases">
        <title>Genomes of two closely related lineages of the louse Polyplax serrata with different host specificities.</title>
        <authorList>
            <person name="Martinu J."/>
            <person name="Tarabai H."/>
            <person name="Stefka J."/>
            <person name="Hypsa V."/>
        </authorList>
    </citation>
    <scope>NUCLEOTIDE SEQUENCE [LARGE SCALE GENOMIC DNA]</scope>
    <source>
        <strain evidence="3">98ZLc_SE</strain>
    </source>
</reference>
<feature type="compositionally biased region" description="Low complexity" evidence="1">
    <location>
        <begin position="144"/>
        <end position="157"/>
    </location>
</feature>